<organism evidence="1 2">
    <name type="scientific">Hymenolepis diminuta</name>
    <name type="common">Rat tapeworm</name>
    <dbReference type="NCBI Taxonomy" id="6216"/>
    <lineage>
        <taxon>Eukaryota</taxon>
        <taxon>Metazoa</taxon>
        <taxon>Spiralia</taxon>
        <taxon>Lophotrochozoa</taxon>
        <taxon>Platyhelminthes</taxon>
        <taxon>Cestoda</taxon>
        <taxon>Eucestoda</taxon>
        <taxon>Cyclophyllidea</taxon>
        <taxon>Hymenolepididae</taxon>
        <taxon>Hymenolepis</taxon>
    </lineage>
</organism>
<sequence length="78" mass="9076">TGLRCISTLLDITNSVLFWNFEQETLGRKSSSFTCSNRLFSLPTDLIMKKFTNKRFFIPSLSKYTEICLLSFQCNCYL</sequence>
<keyword evidence="2" id="KW-1185">Reference proteome</keyword>
<dbReference type="EMBL" id="CABIJS010000025">
    <property type="protein sequence ID" value="VUZ40031.1"/>
    <property type="molecule type" value="Genomic_DNA"/>
</dbReference>
<dbReference type="AlphaFoldDB" id="A0A564XYC9"/>
<dbReference type="Proteomes" id="UP000321570">
    <property type="component" value="Unassembled WGS sequence"/>
</dbReference>
<evidence type="ECO:0000313" key="2">
    <source>
        <dbReference type="Proteomes" id="UP000321570"/>
    </source>
</evidence>
<gene>
    <name evidence="1" type="ORF">WMSIL1_LOCUS1166</name>
</gene>
<protein>
    <submittedName>
        <fullName evidence="1">Uncharacterized protein</fullName>
    </submittedName>
</protein>
<evidence type="ECO:0000313" key="1">
    <source>
        <dbReference type="EMBL" id="VUZ40031.1"/>
    </source>
</evidence>
<name>A0A564XYC9_HYMDI</name>
<feature type="non-terminal residue" evidence="1">
    <location>
        <position position="1"/>
    </location>
</feature>
<proteinExistence type="predicted"/>
<reference evidence="1 2" key="1">
    <citation type="submission" date="2019-07" db="EMBL/GenBank/DDBJ databases">
        <authorList>
            <person name="Jastrzebski P J."/>
            <person name="Paukszto L."/>
            <person name="Jastrzebski P J."/>
        </authorList>
    </citation>
    <scope>NUCLEOTIDE SEQUENCE [LARGE SCALE GENOMIC DNA]</scope>
    <source>
        <strain evidence="1 2">WMS-il1</strain>
    </source>
</reference>
<accession>A0A564XYC9</accession>